<keyword evidence="7" id="KW-0675">Receptor</keyword>
<dbReference type="GO" id="GO:0015276">
    <property type="term" value="F:ligand-gated monoatomic ion channel activity"/>
    <property type="evidence" value="ECO:0007669"/>
    <property type="project" value="InterPro"/>
</dbReference>
<dbReference type="PANTHER" id="PTHR42643:SF30">
    <property type="entry name" value="IONOTROPIC RECEPTOR 40A-RELATED"/>
    <property type="match status" value="1"/>
</dbReference>
<proteinExistence type="inferred from homology"/>
<evidence type="ECO:0000256" key="7">
    <source>
        <dbReference type="ARBA" id="ARBA00023170"/>
    </source>
</evidence>
<dbReference type="InterPro" id="IPR001320">
    <property type="entry name" value="Iontro_rcpt_C"/>
</dbReference>
<evidence type="ECO:0000256" key="9">
    <source>
        <dbReference type="SAM" id="Coils"/>
    </source>
</evidence>
<feature type="transmembrane region" description="Helical" evidence="10">
    <location>
        <begin position="330"/>
        <end position="354"/>
    </location>
</feature>
<dbReference type="GO" id="GO:0005886">
    <property type="term" value="C:plasma membrane"/>
    <property type="evidence" value="ECO:0007669"/>
    <property type="project" value="UniProtKB-SubCell"/>
</dbReference>
<evidence type="ECO:0000256" key="5">
    <source>
        <dbReference type="ARBA" id="ARBA00022989"/>
    </source>
</evidence>
<feature type="coiled-coil region" evidence="9">
    <location>
        <begin position="29"/>
        <end position="70"/>
    </location>
</feature>
<accession>A0A9P0FEK0</accession>
<dbReference type="AlphaFoldDB" id="A0A9P0FEK0"/>
<protein>
    <recommendedName>
        <fullName evidence="11">Ionotropic glutamate receptor C-terminal domain-containing protein</fullName>
    </recommendedName>
</protein>
<name>A0A9P0FEK0_BRAAE</name>
<comment type="subcellular location">
    <subcellularLocation>
        <location evidence="1">Cell membrane</location>
        <topology evidence="1">Multi-pass membrane protein</topology>
    </subcellularLocation>
</comment>
<evidence type="ECO:0000259" key="11">
    <source>
        <dbReference type="Pfam" id="PF00060"/>
    </source>
</evidence>
<dbReference type="Proteomes" id="UP001154078">
    <property type="component" value="Chromosome 2"/>
</dbReference>
<evidence type="ECO:0000313" key="13">
    <source>
        <dbReference type="Proteomes" id="UP001154078"/>
    </source>
</evidence>
<keyword evidence="13" id="KW-1185">Reference proteome</keyword>
<feature type="domain" description="Ionotropic glutamate receptor C-terminal" evidence="11">
    <location>
        <begin position="175"/>
        <end position="337"/>
    </location>
</feature>
<dbReference type="Pfam" id="PF00060">
    <property type="entry name" value="Lig_chan"/>
    <property type="match status" value="1"/>
</dbReference>
<keyword evidence="5 10" id="KW-1133">Transmembrane helix</keyword>
<keyword evidence="4 10" id="KW-0812">Transmembrane</keyword>
<evidence type="ECO:0000256" key="1">
    <source>
        <dbReference type="ARBA" id="ARBA00004651"/>
    </source>
</evidence>
<gene>
    <name evidence="12" type="ORF">MELIAE_LOCUS2941</name>
</gene>
<keyword evidence="3" id="KW-1003">Cell membrane</keyword>
<dbReference type="OrthoDB" id="5984008at2759"/>
<dbReference type="GO" id="GO:0050906">
    <property type="term" value="P:detection of stimulus involved in sensory perception"/>
    <property type="evidence" value="ECO:0007669"/>
    <property type="project" value="UniProtKB-ARBA"/>
</dbReference>
<keyword evidence="8" id="KW-0325">Glycoprotein</keyword>
<sequence>MENHCKIHGNKSDKEAKIRALQKAQMEELIRTKDLYKNIQERVREAQNINQMEIEQLKNYLREIENLSLTTLYFNQATSYKEHHLDLINWWYEGTGLFYHPTVPKSISVYKDFQGKVFIIPVLNEADFFLGDVALTFERLNFVEFSFITLADSGAFVTHAPGKLNEALALLRPFHWQVWPAIGVTFIIVGPVLYAIIALPNTWQPRYRVTSQAKLFFECTWYTITILLKQNSGKEPSSSHKARFLIILLSICATYVLIDMYSANLTSLLARPGRGPSNFHLSEKLNTAYSAIAFQLGCPYIEEVNKIIAKITEDNEKLKPISLKMLQGSFYLLCFGIAVSGIVLAFEIFVYTKYKRCRKIARKKLGRVHRATKKIKWKFRSFVSHVHRQYREWIQDAYVGTLEYLE</sequence>
<feature type="transmembrane region" description="Helical" evidence="10">
    <location>
        <begin position="178"/>
        <end position="199"/>
    </location>
</feature>
<evidence type="ECO:0000256" key="6">
    <source>
        <dbReference type="ARBA" id="ARBA00023136"/>
    </source>
</evidence>
<keyword evidence="9" id="KW-0175">Coiled coil</keyword>
<dbReference type="EMBL" id="OV121133">
    <property type="protein sequence ID" value="CAH0550024.1"/>
    <property type="molecule type" value="Genomic_DNA"/>
</dbReference>
<keyword evidence="6 10" id="KW-0472">Membrane</keyword>
<dbReference type="InterPro" id="IPR052192">
    <property type="entry name" value="Insect_Ionotropic_Sensory_Rcpt"/>
</dbReference>
<evidence type="ECO:0000256" key="4">
    <source>
        <dbReference type="ARBA" id="ARBA00022692"/>
    </source>
</evidence>
<reference evidence="12" key="1">
    <citation type="submission" date="2021-12" db="EMBL/GenBank/DDBJ databases">
        <authorList>
            <person name="King R."/>
        </authorList>
    </citation>
    <scope>NUCLEOTIDE SEQUENCE</scope>
</reference>
<comment type="similarity">
    <text evidence="2">Belongs to the glutamate-gated ion channel (TC 1.A.10.1) family.</text>
</comment>
<organism evidence="12 13">
    <name type="scientific">Brassicogethes aeneus</name>
    <name type="common">Rape pollen beetle</name>
    <name type="synonym">Meligethes aeneus</name>
    <dbReference type="NCBI Taxonomy" id="1431903"/>
    <lineage>
        <taxon>Eukaryota</taxon>
        <taxon>Metazoa</taxon>
        <taxon>Ecdysozoa</taxon>
        <taxon>Arthropoda</taxon>
        <taxon>Hexapoda</taxon>
        <taxon>Insecta</taxon>
        <taxon>Pterygota</taxon>
        <taxon>Neoptera</taxon>
        <taxon>Endopterygota</taxon>
        <taxon>Coleoptera</taxon>
        <taxon>Polyphaga</taxon>
        <taxon>Cucujiformia</taxon>
        <taxon>Nitidulidae</taxon>
        <taxon>Meligethinae</taxon>
        <taxon>Brassicogethes</taxon>
    </lineage>
</organism>
<evidence type="ECO:0000256" key="8">
    <source>
        <dbReference type="ARBA" id="ARBA00023180"/>
    </source>
</evidence>
<evidence type="ECO:0000256" key="10">
    <source>
        <dbReference type="SAM" id="Phobius"/>
    </source>
</evidence>
<dbReference type="PANTHER" id="PTHR42643">
    <property type="entry name" value="IONOTROPIC RECEPTOR 20A-RELATED"/>
    <property type="match status" value="1"/>
</dbReference>
<evidence type="ECO:0000256" key="3">
    <source>
        <dbReference type="ARBA" id="ARBA00022475"/>
    </source>
</evidence>
<dbReference type="Gene3D" id="1.10.287.70">
    <property type="match status" value="1"/>
</dbReference>
<feature type="transmembrane region" description="Helical" evidence="10">
    <location>
        <begin position="244"/>
        <end position="263"/>
    </location>
</feature>
<evidence type="ECO:0000313" key="12">
    <source>
        <dbReference type="EMBL" id="CAH0550024.1"/>
    </source>
</evidence>
<dbReference type="SUPFAM" id="SSF53850">
    <property type="entry name" value="Periplasmic binding protein-like II"/>
    <property type="match status" value="1"/>
</dbReference>
<evidence type="ECO:0000256" key="2">
    <source>
        <dbReference type="ARBA" id="ARBA00008685"/>
    </source>
</evidence>